<dbReference type="InterPro" id="IPR002178">
    <property type="entry name" value="PTS_EIIA_type-2_dom"/>
</dbReference>
<dbReference type="PROSITE" id="PS51094">
    <property type="entry name" value="PTS_EIIA_TYPE_2"/>
    <property type="match status" value="1"/>
</dbReference>
<keyword evidence="2" id="KW-0813">Transport</keyword>
<keyword evidence="2" id="KW-0762">Sugar transport</keyword>
<dbReference type="PROSITE" id="PS00372">
    <property type="entry name" value="PTS_EIIA_TYPE_2_HIS"/>
    <property type="match status" value="1"/>
</dbReference>
<name>A0ABV2BV78_9GAMM</name>
<dbReference type="PANTHER" id="PTHR47738:SF1">
    <property type="entry name" value="NITROGEN REGULATORY PROTEIN"/>
    <property type="match status" value="1"/>
</dbReference>
<feature type="domain" description="PTS EIIA type-2" evidence="1">
    <location>
        <begin position="5"/>
        <end position="148"/>
    </location>
</feature>
<dbReference type="RefSeq" id="WP_353896384.1">
    <property type="nucleotide sequence ID" value="NZ_JBEVCJ010000013.1"/>
</dbReference>
<evidence type="ECO:0000259" key="1">
    <source>
        <dbReference type="PROSITE" id="PS51094"/>
    </source>
</evidence>
<dbReference type="Proteomes" id="UP001548189">
    <property type="component" value="Unassembled WGS sequence"/>
</dbReference>
<gene>
    <name evidence="2" type="ORF">ABVT43_11735</name>
</gene>
<dbReference type="InterPro" id="IPR016152">
    <property type="entry name" value="PTrfase/Anion_transptr"/>
</dbReference>
<sequence>MNINQLLTPEATFCSLKLSSKKKILEKVSETLAQSIDCPVEDIFESLFTREKLGSTALGHGIAIPHGRVKACQKATAVFILLDEPVDYDAPDNQPVDIIFAIMVPEQADNEQLRSLAEIAKILSDSTLVSQIRHAHCREALIEILVKASETIH</sequence>
<dbReference type="PANTHER" id="PTHR47738">
    <property type="entry name" value="PTS SYSTEM FRUCTOSE-LIKE EIIA COMPONENT-RELATED"/>
    <property type="match status" value="1"/>
</dbReference>
<accession>A0ABV2BV78</accession>
<proteinExistence type="predicted"/>
<dbReference type="CDD" id="cd00211">
    <property type="entry name" value="PTS_IIA_fru"/>
    <property type="match status" value="1"/>
</dbReference>
<organism evidence="2 3">
    <name type="scientific">Aliikangiella maris</name>
    <dbReference type="NCBI Taxonomy" id="3162458"/>
    <lineage>
        <taxon>Bacteria</taxon>
        <taxon>Pseudomonadati</taxon>
        <taxon>Pseudomonadota</taxon>
        <taxon>Gammaproteobacteria</taxon>
        <taxon>Oceanospirillales</taxon>
        <taxon>Pleioneaceae</taxon>
        <taxon>Aliikangiella</taxon>
    </lineage>
</organism>
<dbReference type="Pfam" id="PF00359">
    <property type="entry name" value="PTS_EIIA_2"/>
    <property type="match status" value="1"/>
</dbReference>
<keyword evidence="3" id="KW-1185">Reference proteome</keyword>
<evidence type="ECO:0000313" key="2">
    <source>
        <dbReference type="EMBL" id="MET1255799.1"/>
    </source>
</evidence>
<comment type="caution">
    <text evidence="2">The sequence shown here is derived from an EMBL/GenBank/DDBJ whole genome shotgun (WGS) entry which is preliminary data.</text>
</comment>
<protein>
    <submittedName>
        <fullName evidence="2">PTS sugar transporter subunit IIA</fullName>
    </submittedName>
</protein>
<dbReference type="SUPFAM" id="SSF55804">
    <property type="entry name" value="Phoshotransferase/anion transport protein"/>
    <property type="match status" value="1"/>
</dbReference>
<dbReference type="Gene3D" id="3.40.930.10">
    <property type="entry name" value="Mannitol-specific EII, Chain A"/>
    <property type="match status" value="1"/>
</dbReference>
<dbReference type="InterPro" id="IPR051541">
    <property type="entry name" value="PTS_SugarTrans_NitroReg"/>
</dbReference>
<reference evidence="2 3" key="1">
    <citation type="submission" date="2024-06" db="EMBL/GenBank/DDBJ databases">
        <authorList>
            <person name="Li F."/>
        </authorList>
    </citation>
    <scope>NUCLEOTIDE SEQUENCE [LARGE SCALE GENOMIC DNA]</scope>
    <source>
        <strain evidence="2 3">GXAS 311</strain>
    </source>
</reference>
<dbReference type="EMBL" id="JBEVCJ010000013">
    <property type="protein sequence ID" value="MET1255799.1"/>
    <property type="molecule type" value="Genomic_DNA"/>
</dbReference>
<evidence type="ECO:0000313" key="3">
    <source>
        <dbReference type="Proteomes" id="UP001548189"/>
    </source>
</evidence>